<evidence type="ECO:0000313" key="3">
    <source>
        <dbReference type="Proteomes" id="UP001229346"/>
    </source>
</evidence>
<name>A0ABT9U5J2_PAEHA</name>
<dbReference type="Pfam" id="PF01425">
    <property type="entry name" value="Amidase"/>
    <property type="match status" value="1"/>
</dbReference>
<dbReference type="Proteomes" id="UP001229346">
    <property type="component" value="Unassembled WGS sequence"/>
</dbReference>
<evidence type="ECO:0000313" key="2">
    <source>
        <dbReference type="EMBL" id="MDQ0113950.1"/>
    </source>
</evidence>
<keyword evidence="2" id="KW-0378">Hydrolase</keyword>
<dbReference type="EMBL" id="JAUSSU010000006">
    <property type="protein sequence ID" value="MDQ0113950.1"/>
    <property type="molecule type" value="Genomic_DNA"/>
</dbReference>
<feature type="domain" description="Amidase" evidence="1">
    <location>
        <begin position="33"/>
        <end position="475"/>
    </location>
</feature>
<dbReference type="InterPro" id="IPR023631">
    <property type="entry name" value="Amidase_dom"/>
</dbReference>
<keyword evidence="3" id="KW-1185">Reference proteome</keyword>
<dbReference type="GO" id="GO:0004040">
    <property type="term" value="F:amidase activity"/>
    <property type="evidence" value="ECO:0007669"/>
    <property type="project" value="UniProtKB-EC"/>
</dbReference>
<dbReference type="InterPro" id="IPR036928">
    <property type="entry name" value="AS_sf"/>
</dbReference>
<dbReference type="EC" id="3.5.1.4" evidence="2"/>
<dbReference type="PANTHER" id="PTHR42678">
    <property type="entry name" value="AMIDASE"/>
    <property type="match status" value="1"/>
</dbReference>
<protein>
    <submittedName>
        <fullName evidence="2">Amidase</fullName>
        <ecNumber evidence="2">3.5.1.4</ecNumber>
    </submittedName>
</protein>
<evidence type="ECO:0000259" key="1">
    <source>
        <dbReference type="Pfam" id="PF01425"/>
    </source>
</evidence>
<dbReference type="NCBIfam" id="NF005300">
    <property type="entry name" value="PRK06828.1"/>
    <property type="match status" value="1"/>
</dbReference>
<reference evidence="2 3" key="1">
    <citation type="submission" date="2023-07" db="EMBL/GenBank/DDBJ databases">
        <title>Sorghum-associated microbial communities from plants grown in Nebraska, USA.</title>
        <authorList>
            <person name="Schachtman D."/>
        </authorList>
    </citation>
    <scope>NUCLEOTIDE SEQUENCE [LARGE SCALE GENOMIC DNA]</scope>
    <source>
        <strain evidence="2 3">CC482</strain>
    </source>
</reference>
<sequence>MNMIAELEQWIVEADIGSMQLAMDNGWLSSEQLTQTYMNRIQKYDSKLRSVLALNPDALDIARELDEERGAKGSRGRLHGIPILLKDNIATKDRMHTSAGALALANSFAAADAPLVRQLRLAGAVLLGKTNMTEWANFMASGMWSGYSARGGQTVNPYGAGDLFVGGSSSGSAAAVAANLAAAAIGTETDGSIIEPASQNMVVGIKPTVGLISRTGIIPISHRQDTAGPIARTVTDAAILLGALTAIDTGDKAMLKSDRTPIHDYTPYLDMTYLKQARIGIPRFYYRRLDEERLAIMEEAIARLKQHGATIIDNVMLPCENAVWDHDLLAIEFKQGVNDYLSTMPVASDVSVRNLQDVITFNNNHAADALKYGQDVLEWSESITLSVGDPAYLASVARTEELARERGIDYALKEHQLDALMLPAMHDEQDPAAKAGYPLITVPAGWSEKGCRHPNGFSTRGPFGIAFAGTAYSESTLIRLAYGFEQATKRRFPPDLD</sequence>
<comment type="caution">
    <text evidence="2">The sequence shown here is derived from an EMBL/GenBank/DDBJ whole genome shotgun (WGS) entry which is preliminary data.</text>
</comment>
<gene>
    <name evidence="2" type="ORF">J2T15_003393</name>
</gene>
<proteinExistence type="predicted"/>
<organism evidence="2 3">
    <name type="scientific">Paenibacillus harenae</name>
    <dbReference type="NCBI Taxonomy" id="306543"/>
    <lineage>
        <taxon>Bacteria</taxon>
        <taxon>Bacillati</taxon>
        <taxon>Bacillota</taxon>
        <taxon>Bacilli</taxon>
        <taxon>Bacillales</taxon>
        <taxon>Paenibacillaceae</taxon>
        <taxon>Paenibacillus</taxon>
    </lineage>
</organism>
<accession>A0ABT9U5J2</accession>
<dbReference type="PANTHER" id="PTHR42678:SF34">
    <property type="entry name" value="OS04G0183300 PROTEIN"/>
    <property type="match status" value="1"/>
</dbReference>
<dbReference type="SUPFAM" id="SSF75304">
    <property type="entry name" value="Amidase signature (AS) enzymes"/>
    <property type="match status" value="1"/>
</dbReference>
<dbReference type="Gene3D" id="3.90.1300.10">
    <property type="entry name" value="Amidase signature (AS) domain"/>
    <property type="match status" value="1"/>
</dbReference>